<proteinExistence type="predicted"/>
<keyword evidence="3" id="KW-1185">Reference proteome</keyword>
<evidence type="ECO:0000313" key="3">
    <source>
        <dbReference type="Proteomes" id="UP000557717"/>
    </source>
</evidence>
<accession>A0A840V9K5</accession>
<dbReference type="AlphaFoldDB" id="A0A840V9K5"/>
<evidence type="ECO:0000256" key="1">
    <source>
        <dbReference type="SAM" id="MobiDB-lite"/>
    </source>
</evidence>
<evidence type="ECO:0000313" key="2">
    <source>
        <dbReference type="EMBL" id="MBB5351378.1"/>
    </source>
</evidence>
<protein>
    <recommendedName>
        <fullName evidence="4">RecT family protein</fullName>
    </recommendedName>
</protein>
<organism evidence="2 3">
    <name type="scientific">Haloferula luteola</name>
    <dbReference type="NCBI Taxonomy" id="595692"/>
    <lineage>
        <taxon>Bacteria</taxon>
        <taxon>Pseudomonadati</taxon>
        <taxon>Verrucomicrobiota</taxon>
        <taxon>Verrucomicrobiia</taxon>
        <taxon>Verrucomicrobiales</taxon>
        <taxon>Verrucomicrobiaceae</taxon>
        <taxon>Haloferula</taxon>
    </lineage>
</organism>
<evidence type="ECO:0008006" key="4">
    <source>
        <dbReference type="Google" id="ProtNLM"/>
    </source>
</evidence>
<feature type="region of interest" description="Disordered" evidence="1">
    <location>
        <begin position="223"/>
        <end position="267"/>
    </location>
</feature>
<name>A0A840V9K5_9BACT</name>
<reference evidence="2 3" key="1">
    <citation type="submission" date="2020-08" db="EMBL/GenBank/DDBJ databases">
        <title>Genomic Encyclopedia of Type Strains, Phase IV (KMG-IV): sequencing the most valuable type-strain genomes for metagenomic binning, comparative biology and taxonomic classification.</title>
        <authorList>
            <person name="Goeker M."/>
        </authorList>
    </citation>
    <scope>NUCLEOTIDE SEQUENCE [LARGE SCALE GENOMIC DNA]</scope>
    <source>
        <strain evidence="2 3">YC6886</strain>
    </source>
</reference>
<dbReference type="RefSeq" id="WP_184017484.1">
    <property type="nucleotide sequence ID" value="NZ_JACHFD010000006.1"/>
</dbReference>
<comment type="caution">
    <text evidence="2">The sequence shown here is derived from an EMBL/GenBank/DDBJ whole genome shotgun (WGS) entry which is preliminary data.</text>
</comment>
<sequence>MQTLSKSPADLAPYQPSSEFPSTGLSIFDSGAFERLYQVAHALAASSLVPKTLCEDKSGPYSPEKIAANCLRVVEQASRWQLSPFAVLDCASVVHGRLMWEGKLVASVIDAKLGIRLDYEYSGSGKQKKVVVSGHFPDEDNPRTIEGTVAQWETTGNGSPWANPDNWERQLAYRGAREWARRHAPAVMLGVYSPDEFEPEPMRDVTPRRAITRKQAIDPQAEIVPNEAEGGVEGGRQVAEAKAENPAQIHPNPSITPASGRQKKDRIHRDGRFRSLSEKQTESGNPFWVANFNIGGKSIDLSTFSSSLGEDLSRLDQGTAVRLTITSSTKGQFTLEDYQLLENSNAEGDLL</sequence>
<dbReference type="EMBL" id="JACHFD010000006">
    <property type="protein sequence ID" value="MBB5351378.1"/>
    <property type="molecule type" value="Genomic_DNA"/>
</dbReference>
<gene>
    <name evidence="2" type="ORF">HNR46_001614</name>
</gene>
<dbReference type="Proteomes" id="UP000557717">
    <property type="component" value="Unassembled WGS sequence"/>
</dbReference>